<dbReference type="EMBL" id="JBHTAC010000061">
    <property type="protein sequence ID" value="MFC7247625.1"/>
    <property type="molecule type" value="Genomic_DNA"/>
</dbReference>
<evidence type="ECO:0000313" key="2">
    <source>
        <dbReference type="Proteomes" id="UP001596392"/>
    </source>
</evidence>
<organism evidence="1 2">
    <name type="scientific">Catellatospora aurea</name>
    <dbReference type="NCBI Taxonomy" id="1337874"/>
    <lineage>
        <taxon>Bacteria</taxon>
        <taxon>Bacillati</taxon>
        <taxon>Actinomycetota</taxon>
        <taxon>Actinomycetes</taxon>
        <taxon>Micromonosporales</taxon>
        <taxon>Micromonosporaceae</taxon>
        <taxon>Catellatospora</taxon>
    </lineage>
</organism>
<evidence type="ECO:0000313" key="1">
    <source>
        <dbReference type="EMBL" id="MFC7247625.1"/>
    </source>
</evidence>
<name>A0ABW2H5U9_9ACTN</name>
<reference evidence="2" key="1">
    <citation type="journal article" date="2019" name="Int. J. Syst. Evol. Microbiol.">
        <title>The Global Catalogue of Microorganisms (GCM) 10K type strain sequencing project: providing services to taxonomists for standard genome sequencing and annotation.</title>
        <authorList>
            <consortium name="The Broad Institute Genomics Platform"/>
            <consortium name="The Broad Institute Genome Sequencing Center for Infectious Disease"/>
            <person name="Wu L."/>
            <person name="Ma J."/>
        </authorList>
    </citation>
    <scope>NUCLEOTIDE SEQUENCE [LARGE SCALE GENOMIC DNA]</scope>
    <source>
        <strain evidence="2">CGMCC 1.9106</strain>
    </source>
</reference>
<keyword evidence="2" id="KW-1185">Reference proteome</keyword>
<comment type="caution">
    <text evidence="1">The sequence shown here is derived from an EMBL/GenBank/DDBJ whole genome shotgun (WGS) entry which is preliminary data.</text>
</comment>
<gene>
    <name evidence="1" type="ORF">ACFQO7_34615</name>
</gene>
<sequence>MSSPTFWVAADGSAVRLGDVVALDPIALELDRDAAGPIVGVTALGWPVVEVTAGRHAGTRIGVRPVHVLLLVRSARQ</sequence>
<dbReference type="Proteomes" id="UP001596392">
    <property type="component" value="Unassembled WGS sequence"/>
</dbReference>
<dbReference type="RefSeq" id="WP_376810345.1">
    <property type="nucleotide sequence ID" value="NZ_JBHTAC010000061.1"/>
</dbReference>
<protein>
    <submittedName>
        <fullName evidence="1">Uncharacterized protein</fullName>
    </submittedName>
</protein>
<accession>A0ABW2H5U9</accession>
<proteinExistence type="predicted"/>